<protein>
    <recommendedName>
        <fullName evidence="3">WXG100 family type VII secretion target</fullName>
    </recommendedName>
</protein>
<reference evidence="1 2" key="1">
    <citation type="submission" date="2024-01" db="EMBL/GenBank/DDBJ databases">
        <title>Genomic insights into the taxonomy and metabolism of the cyanobacterium Pannus brasiliensis CCIBt3594.</title>
        <authorList>
            <person name="Machado M."/>
            <person name="Botero N.B."/>
            <person name="Andreote A.P.D."/>
            <person name="Feitosa A.M.T."/>
            <person name="Popin R."/>
            <person name="Sivonen K."/>
            <person name="Fiore M.F."/>
        </authorList>
    </citation>
    <scope>NUCLEOTIDE SEQUENCE [LARGE SCALE GENOMIC DNA]</scope>
    <source>
        <strain evidence="1 2">CCIBt3594</strain>
    </source>
</reference>
<sequence>MSDEEIRQLIASNAKAIQALTVSISDMKQEWQKDREEWKKDRRGLYELLGRLTRSMSDFYEIQSDFYRRFDQIDERQEKMTRILKELTGEDENPERSG</sequence>
<dbReference type="Proteomes" id="UP001328733">
    <property type="component" value="Unassembled WGS sequence"/>
</dbReference>
<comment type="caution">
    <text evidence="1">The sequence shown here is derived from an EMBL/GenBank/DDBJ whole genome shotgun (WGS) entry which is preliminary data.</text>
</comment>
<proteinExistence type="predicted"/>
<dbReference type="EMBL" id="JBAFSM010000067">
    <property type="protein sequence ID" value="MEG3439958.1"/>
    <property type="molecule type" value="Genomic_DNA"/>
</dbReference>
<evidence type="ECO:0000313" key="2">
    <source>
        <dbReference type="Proteomes" id="UP001328733"/>
    </source>
</evidence>
<gene>
    <name evidence="1" type="ORF">V0288_22715</name>
</gene>
<organism evidence="1 2">
    <name type="scientific">Pannus brasiliensis CCIBt3594</name>
    <dbReference type="NCBI Taxonomy" id="1427578"/>
    <lineage>
        <taxon>Bacteria</taxon>
        <taxon>Bacillati</taxon>
        <taxon>Cyanobacteriota</taxon>
        <taxon>Cyanophyceae</taxon>
        <taxon>Oscillatoriophycideae</taxon>
        <taxon>Chroococcales</taxon>
        <taxon>Microcystaceae</taxon>
        <taxon>Pannus</taxon>
    </lineage>
</organism>
<keyword evidence="2" id="KW-1185">Reference proteome</keyword>
<dbReference type="RefSeq" id="WP_332867429.1">
    <property type="nucleotide sequence ID" value="NZ_JBAFSM010000067.1"/>
</dbReference>
<dbReference type="AlphaFoldDB" id="A0AAW9R0T6"/>
<accession>A0AAW9R0T6</accession>
<evidence type="ECO:0008006" key="3">
    <source>
        <dbReference type="Google" id="ProtNLM"/>
    </source>
</evidence>
<name>A0AAW9R0T6_9CHRO</name>
<evidence type="ECO:0000313" key="1">
    <source>
        <dbReference type="EMBL" id="MEG3439958.1"/>
    </source>
</evidence>